<gene>
    <name evidence="7" type="primary">sasA</name>
    <name evidence="7" type="ORF">MBHS_00469</name>
</gene>
<dbReference type="Pfam" id="PF02518">
    <property type="entry name" value="HATPase_c"/>
    <property type="match status" value="1"/>
</dbReference>
<dbReference type="SMART" id="SM00387">
    <property type="entry name" value="HATPase_c"/>
    <property type="match status" value="1"/>
</dbReference>
<dbReference type="SMART" id="SM00028">
    <property type="entry name" value="TPR"/>
    <property type="match status" value="8"/>
</dbReference>
<dbReference type="PANTHER" id="PTHR47932">
    <property type="entry name" value="ATPASE EXPRESSION PROTEIN 3"/>
    <property type="match status" value="1"/>
</dbReference>
<comment type="catalytic activity">
    <reaction evidence="1">
        <text>ATP + protein L-histidine = ADP + protein N-phospho-L-histidine.</text>
        <dbReference type="EC" id="2.7.13.3"/>
    </reaction>
</comment>
<keyword evidence="4" id="KW-0175">Coiled coil</keyword>
<dbReference type="EC" id="2.7.13.3" evidence="2"/>
<evidence type="ECO:0000259" key="6">
    <source>
        <dbReference type="PROSITE" id="PS50109"/>
    </source>
</evidence>
<organism evidence="7 8">
    <name type="scientific">Candidatus Venteria ishoeyi</name>
    <dbReference type="NCBI Taxonomy" id="1899563"/>
    <lineage>
        <taxon>Bacteria</taxon>
        <taxon>Pseudomonadati</taxon>
        <taxon>Pseudomonadota</taxon>
        <taxon>Gammaproteobacteria</taxon>
        <taxon>Thiotrichales</taxon>
        <taxon>Thiotrichaceae</taxon>
        <taxon>Venteria</taxon>
    </lineage>
</organism>
<evidence type="ECO:0000256" key="3">
    <source>
        <dbReference type="ARBA" id="ARBA00022737"/>
    </source>
</evidence>
<dbReference type="InterPro" id="IPR004358">
    <property type="entry name" value="Sig_transdc_His_kin-like_C"/>
</dbReference>
<dbReference type="InterPro" id="IPR036890">
    <property type="entry name" value="HATPase_C_sf"/>
</dbReference>
<dbReference type="InterPro" id="IPR019734">
    <property type="entry name" value="TPR_rpt"/>
</dbReference>
<feature type="coiled-coil region" evidence="4">
    <location>
        <begin position="524"/>
        <end position="570"/>
    </location>
</feature>
<dbReference type="InterPro" id="IPR005467">
    <property type="entry name" value="His_kinase_dom"/>
</dbReference>
<protein>
    <recommendedName>
        <fullName evidence="2">histidine kinase</fullName>
        <ecNumber evidence="2">2.7.13.3</ecNumber>
    </recommendedName>
</protein>
<evidence type="ECO:0000256" key="2">
    <source>
        <dbReference type="ARBA" id="ARBA00012438"/>
    </source>
</evidence>
<evidence type="ECO:0000256" key="4">
    <source>
        <dbReference type="SAM" id="Coils"/>
    </source>
</evidence>
<dbReference type="Pfam" id="PF13374">
    <property type="entry name" value="TPR_10"/>
    <property type="match status" value="1"/>
</dbReference>
<keyword evidence="7" id="KW-0808">Transferase</keyword>
<keyword evidence="3" id="KW-0677">Repeat</keyword>
<name>A0A1H6F3C2_9GAMM</name>
<sequence length="739" mass="83530">MKRHHRSRKNPYGQGKQSKKPRKNPHDLLESVNKIKERILQYINQGQSERAEQWLDYLRENQRDQPKLLAKSLSDLANQLPDDGFKLQLYQEALELSSVDAITLNSYATALVNANQPERAFELFEQSLAIKDDETVTLTSYATALANANQPERAFELFEQSLAIKADDTVTLTSYATALANANQPERAFELFEQSLAIKADDTVTLNSYATALANANQPARAFELFEQSLAIKADNTVTLNSYATALANASQPERAFELFDKSLAIKADETVTLTSYATALANASQPAHAFELFEQSLAIKDDNPVTLTSQAALLEKSGKYQQALENFQKINLDKQTPSYVGFIYLNLGRLYYRLGKKNDSRHYFDLAMDRYAGHKPVARLTAAKNILAVNPYSEEAIDILRDFAPHTPGYRQAFNLFSMNLDNENHFRLHNDSKADEEYDLELLNRTMYHKIQNEISILKGIAQRIAAKTESVQINAIVELIEGISAGIVKRRSAAKTELAHILADNYQHIIQAISDTAHDIVDFVNNEIAVVKERVRRLLRDSDNQRLKNLLEQVEFTESALNDLKSVNESVELRMETFPVGCLFENWRKNPRIENAEIVLDINNADTEFYGDEQKIKAFIKELVDNAIKHNTGQSDLCLRISARDIDKLPGSMLSGKLPLQKKYLSILFSDNGKGIPRDKKDWIFLPLKTTSKEGSGLGLFIIKRTVQSMKGYILETGQQGSRFEIYLPYGAKQWN</sequence>
<dbReference type="CDD" id="cd00075">
    <property type="entry name" value="HATPase"/>
    <property type="match status" value="1"/>
</dbReference>
<dbReference type="PANTHER" id="PTHR47932:SF44">
    <property type="entry name" value="MIOREX COMPLEX COMPONENT 1"/>
    <property type="match status" value="1"/>
</dbReference>
<dbReference type="RefSeq" id="WP_103918664.1">
    <property type="nucleotide sequence ID" value="NZ_FMSV02000072.1"/>
</dbReference>
<accession>A0A1H6F3C2</accession>
<feature type="domain" description="Histidine kinase" evidence="6">
    <location>
        <begin position="518"/>
        <end position="735"/>
    </location>
</feature>
<dbReference type="SUPFAM" id="SSF48452">
    <property type="entry name" value="TPR-like"/>
    <property type="match status" value="1"/>
</dbReference>
<dbReference type="Pfam" id="PF13429">
    <property type="entry name" value="TPR_15"/>
    <property type="match status" value="1"/>
</dbReference>
<dbReference type="Proteomes" id="UP000236724">
    <property type="component" value="Unassembled WGS sequence"/>
</dbReference>
<dbReference type="InterPro" id="IPR011990">
    <property type="entry name" value="TPR-like_helical_dom_sf"/>
</dbReference>
<evidence type="ECO:0000256" key="1">
    <source>
        <dbReference type="ARBA" id="ARBA00000085"/>
    </source>
</evidence>
<proteinExistence type="predicted"/>
<reference evidence="7 8" key="1">
    <citation type="submission" date="2016-10" db="EMBL/GenBank/DDBJ databases">
        <authorList>
            <person name="de Groot N.N."/>
        </authorList>
    </citation>
    <scope>NUCLEOTIDE SEQUENCE [LARGE SCALE GENOMIC DNA]</scope>
    <source>
        <strain evidence="7">MBHS1</strain>
    </source>
</reference>
<dbReference type="OrthoDB" id="9809567at2"/>
<dbReference type="Gene3D" id="3.30.565.10">
    <property type="entry name" value="Histidine kinase-like ATPase, C-terminal domain"/>
    <property type="match status" value="1"/>
</dbReference>
<dbReference type="Gene3D" id="1.25.40.10">
    <property type="entry name" value="Tetratricopeptide repeat domain"/>
    <property type="match status" value="1"/>
</dbReference>
<dbReference type="GO" id="GO:0004673">
    <property type="term" value="F:protein histidine kinase activity"/>
    <property type="evidence" value="ECO:0007669"/>
    <property type="project" value="UniProtKB-EC"/>
</dbReference>
<dbReference type="PROSITE" id="PS50109">
    <property type="entry name" value="HIS_KIN"/>
    <property type="match status" value="1"/>
</dbReference>
<dbReference type="EMBL" id="FMSV02000072">
    <property type="protein sequence ID" value="SEH04620.1"/>
    <property type="molecule type" value="Genomic_DNA"/>
</dbReference>
<evidence type="ECO:0000313" key="8">
    <source>
        <dbReference type="Proteomes" id="UP000236724"/>
    </source>
</evidence>
<keyword evidence="8" id="KW-1185">Reference proteome</keyword>
<dbReference type="SUPFAM" id="SSF55874">
    <property type="entry name" value="ATPase domain of HSP90 chaperone/DNA topoisomerase II/histidine kinase"/>
    <property type="match status" value="1"/>
</dbReference>
<dbReference type="InterPro" id="IPR003594">
    <property type="entry name" value="HATPase_dom"/>
</dbReference>
<keyword evidence="7" id="KW-0418">Kinase</keyword>
<evidence type="ECO:0000256" key="5">
    <source>
        <dbReference type="SAM" id="MobiDB-lite"/>
    </source>
</evidence>
<evidence type="ECO:0000313" key="7">
    <source>
        <dbReference type="EMBL" id="SEH04620.1"/>
    </source>
</evidence>
<feature type="region of interest" description="Disordered" evidence="5">
    <location>
        <begin position="1"/>
        <end position="28"/>
    </location>
</feature>
<dbReference type="PRINTS" id="PR00344">
    <property type="entry name" value="BCTRLSENSOR"/>
</dbReference>
<dbReference type="AlphaFoldDB" id="A0A1H6F3C2"/>